<reference evidence="7 8" key="1">
    <citation type="submission" date="2014-06" db="EMBL/GenBank/DDBJ databases">
        <title>The Genome of the Aflatoxigenic Filamentous Fungus Aspergillus nomius.</title>
        <authorList>
            <person name="Moore M.G."/>
            <person name="Shannon B.M."/>
            <person name="Brian M.M."/>
        </authorList>
    </citation>
    <scope>NUCLEOTIDE SEQUENCE [LARGE SCALE GENOMIC DNA]</scope>
    <source>
        <strain evidence="7 8">NRRL 13137</strain>
    </source>
</reference>
<dbReference type="GO" id="GO:0001006">
    <property type="term" value="F:RNA polymerase III type 3 promoter sequence-specific DNA binding"/>
    <property type="evidence" value="ECO:0007669"/>
    <property type="project" value="TreeGrafter"/>
</dbReference>
<dbReference type="InterPro" id="IPR001005">
    <property type="entry name" value="SANT/Myb"/>
</dbReference>
<dbReference type="CDD" id="cd00167">
    <property type="entry name" value="SANT"/>
    <property type="match status" value="2"/>
</dbReference>
<dbReference type="EMBL" id="JNOM01000042">
    <property type="protein sequence ID" value="KNG88906.1"/>
    <property type="molecule type" value="Genomic_DNA"/>
</dbReference>
<feature type="domain" description="Myb-like" evidence="5">
    <location>
        <begin position="19"/>
        <end position="80"/>
    </location>
</feature>
<dbReference type="GO" id="GO:0042795">
    <property type="term" value="P:snRNA transcription by RNA polymerase II"/>
    <property type="evidence" value="ECO:0007669"/>
    <property type="project" value="TreeGrafter"/>
</dbReference>
<dbReference type="GO" id="GO:0019185">
    <property type="term" value="C:snRNA-activating protein complex"/>
    <property type="evidence" value="ECO:0007669"/>
    <property type="project" value="TreeGrafter"/>
</dbReference>
<dbReference type="SUPFAM" id="SSF46689">
    <property type="entry name" value="Homeodomain-like"/>
    <property type="match status" value="1"/>
</dbReference>
<evidence type="ECO:0000256" key="2">
    <source>
        <dbReference type="ARBA" id="ARBA00023125"/>
    </source>
</evidence>
<dbReference type="Pfam" id="PF00249">
    <property type="entry name" value="Myb_DNA-binding"/>
    <property type="match status" value="1"/>
</dbReference>
<keyword evidence="3" id="KW-0804">Transcription</keyword>
<keyword evidence="2" id="KW-0238">DNA-binding</keyword>
<dbReference type="GeneID" id="26804391"/>
<evidence type="ECO:0000313" key="7">
    <source>
        <dbReference type="EMBL" id="KNG88906.1"/>
    </source>
</evidence>
<evidence type="ECO:0000313" key="8">
    <source>
        <dbReference type="Proteomes" id="UP000037505"/>
    </source>
</evidence>
<dbReference type="STRING" id="1509407.A0A0L1JAT8"/>
<dbReference type="PROSITE" id="PS51294">
    <property type="entry name" value="HTH_MYB"/>
    <property type="match status" value="1"/>
</dbReference>
<keyword evidence="8" id="KW-1185">Reference proteome</keyword>
<dbReference type="AlphaFoldDB" id="A0A0L1JAT8"/>
<dbReference type="OrthoDB" id="2143914at2759"/>
<protein>
    <recommendedName>
        <fullName evidence="9">Myb-like domain-containing protein</fullName>
    </recommendedName>
</protein>
<evidence type="ECO:0000256" key="3">
    <source>
        <dbReference type="ARBA" id="ARBA00023163"/>
    </source>
</evidence>
<dbReference type="RefSeq" id="XP_015409829.1">
    <property type="nucleotide sequence ID" value="XM_015547844.1"/>
</dbReference>
<proteinExistence type="predicted"/>
<dbReference type="PANTHER" id="PTHR46621">
    <property type="entry name" value="SNRNA-ACTIVATING PROTEIN COMPLEX SUBUNIT 4"/>
    <property type="match status" value="1"/>
</dbReference>
<dbReference type="InterPro" id="IPR017930">
    <property type="entry name" value="Myb_dom"/>
</dbReference>
<organism evidence="7 8">
    <name type="scientific">Aspergillus nomiae NRRL (strain ATCC 15546 / NRRL 13137 / CBS 260.88 / M93)</name>
    <dbReference type="NCBI Taxonomy" id="1509407"/>
    <lineage>
        <taxon>Eukaryota</taxon>
        <taxon>Fungi</taxon>
        <taxon>Dikarya</taxon>
        <taxon>Ascomycota</taxon>
        <taxon>Pezizomycotina</taxon>
        <taxon>Eurotiomycetes</taxon>
        <taxon>Eurotiomycetidae</taxon>
        <taxon>Eurotiales</taxon>
        <taxon>Aspergillaceae</taxon>
        <taxon>Aspergillus</taxon>
        <taxon>Aspergillus subgen. Circumdati</taxon>
    </lineage>
</organism>
<gene>
    <name evidence="7" type="ORF">ANOM_002587</name>
</gene>
<keyword evidence="1" id="KW-0805">Transcription regulation</keyword>
<accession>A0A0L1JAT8</accession>
<sequence>MARKSKNPPSSRRRPPIWWTAQEDGILFRTVHTCTIRGEDQSPPSDPKKARKDTIAWKLVAQSLPGRTNRDCRKRWFKIDRRWVQGPWASDEETRLREAVAIYGPEWDEVSVSVKTRNPDQCSEHWAQILHPIVASRSREETDDIELLDVVAHDGHQSSYGQTELAGWPILELRNRAMSICWQQNSVPRRPQIPQAAAVLGQHIIMGNATYNTSIVLQENPVMLDIYQQPFGQPTSEHRTICGNGLIEQSLYACNSHGVPQILTSYATPTHEQSRYFQAQKWALGALAKEHHSITVVGSVADQQLGPVFEYMLHQGIHAAIHVR</sequence>
<dbReference type="SMART" id="SM00717">
    <property type="entry name" value="SANT"/>
    <property type="match status" value="2"/>
</dbReference>
<dbReference type="Proteomes" id="UP000037505">
    <property type="component" value="Unassembled WGS sequence"/>
</dbReference>
<evidence type="ECO:0000256" key="4">
    <source>
        <dbReference type="ARBA" id="ARBA00023242"/>
    </source>
</evidence>
<dbReference type="GO" id="GO:0042796">
    <property type="term" value="P:snRNA transcription by RNA polymerase III"/>
    <property type="evidence" value="ECO:0007669"/>
    <property type="project" value="TreeGrafter"/>
</dbReference>
<keyword evidence="4" id="KW-0539">Nucleus</keyword>
<evidence type="ECO:0000259" key="6">
    <source>
        <dbReference type="PROSITE" id="PS51294"/>
    </source>
</evidence>
<dbReference type="InterPro" id="IPR009057">
    <property type="entry name" value="Homeodomain-like_sf"/>
</dbReference>
<name>A0A0L1JAT8_ASPN3</name>
<dbReference type="InterPro" id="IPR051575">
    <property type="entry name" value="Myb-like_DNA-bd"/>
</dbReference>
<evidence type="ECO:0008006" key="9">
    <source>
        <dbReference type="Google" id="ProtNLM"/>
    </source>
</evidence>
<evidence type="ECO:0000256" key="1">
    <source>
        <dbReference type="ARBA" id="ARBA00023015"/>
    </source>
</evidence>
<evidence type="ECO:0000259" key="5">
    <source>
        <dbReference type="PROSITE" id="PS50090"/>
    </source>
</evidence>
<feature type="domain" description="HTH myb-type" evidence="6">
    <location>
        <begin position="86"/>
        <end position="134"/>
    </location>
</feature>
<comment type="caution">
    <text evidence="7">The sequence shown here is derived from an EMBL/GenBank/DDBJ whole genome shotgun (WGS) entry which is preliminary data.</text>
</comment>
<dbReference type="GO" id="GO:0000978">
    <property type="term" value="F:RNA polymerase II cis-regulatory region sequence-specific DNA binding"/>
    <property type="evidence" value="ECO:0007669"/>
    <property type="project" value="TreeGrafter"/>
</dbReference>
<dbReference type="Gene3D" id="1.10.10.60">
    <property type="entry name" value="Homeodomain-like"/>
    <property type="match status" value="2"/>
</dbReference>
<dbReference type="PANTHER" id="PTHR46621:SF1">
    <property type="entry name" value="SNRNA-ACTIVATING PROTEIN COMPLEX SUBUNIT 4"/>
    <property type="match status" value="1"/>
</dbReference>
<feature type="domain" description="Myb-like" evidence="5">
    <location>
        <begin position="85"/>
        <end position="130"/>
    </location>
</feature>
<dbReference type="PROSITE" id="PS50090">
    <property type="entry name" value="MYB_LIKE"/>
    <property type="match status" value="2"/>
</dbReference>